<proteinExistence type="inferred from homology"/>
<dbReference type="Pfam" id="PF00075">
    <property type="entry name" value="RNase_H"/>
    <property type="match status" value="1"/>
</dbReference>
<evidence type="ECO:0000256" key="4">
    <source>
        <dbReference type="ARBA" id="ARBA00004141"/>
    </source>
</evidence>
<dbReference type="GO" id="GO:0016765">
    <property type="term" value="F:transferase activity, transferring alkyl or aryl (other than methyl) groups"/>
    <property type="evidence" value="ECO:0007669"/>
    <property type="project" value="InterPro"/>
</dbReference>
<comment type="subcellular location">
    <subcellularLocation>
        <location evidence="4">Membrane</location>
        <topology evidence="4">Multi-pass membrane protein</topology>
    </subcellularLocation>
</comment>
<keyword evidence="8 16" id="KW-0812">Transmembrane</keyword>
<comment type="function">
    <text evidence="3">Endonuclease that specifically degrades the RNA of RNA-DNA hybrids.</text>
</comment>
<comment type="subunit">
    <text evidence="6">Monomer.</text>
</comment>
<dbReference type="GO" id="GO:0046872">
    <property type="term" value="F:metal ion binding"/>
    <property type="evidence" value="ECO:0007669"/>
    <property type="project" value="UniProtKB-KW"/>
</dbReference>
<evidence type="ECO:0000256" key="10">
    <source>
        <dbReference type="ARBA" id="ARBA00022723"/>
    </source>
</evidence>
<evidence type="ECO:0000256" key="12">
    <source>
        <dbReference type="ARBA" id="ARBA00022801"/>
    </source>
</evidence>
<dbReference type="FunFam" id="3.30.420.10:FF:000089">
    <property type="entry name" value="Ribonuclease H"/>
    <property type="match status" value="1"/>
</dbReference>
<dbReference type="STRING" id="7395.A0A1A9VK01"/>
<keyword evidence="15 16" id="KW-0472">Membrane</keyword>
<dbReference type="InterPro" id="IPR050092">
    <property type="entry name" value="RNase_H"/>
</dbReference>
<dbReference type="GO" id="GO:0003676">
    <property type="term" value="F:nucleic acid binding"/>
    <property type="evidence" value="ECO:0007669"/>
    <property type="project" value="InterPro"/>
</dbReference>
<evidence type="ECO:0000256" key="11">
    <source>
        <dbReference type="ARBA" id="ARBA00022759"/>
    </source>
</evidence>
<keyword evidence="13" id="KW-0460">Magnesium</keyword>
<dbReference type="Proteomes" id="UP000078200">
    <property type="component" value="Unassembled WGS sequence"/>
</dbReference>
<evidence type="ECO:0000256" key="14">
    <source>
        <dbReference type="ARBA" id="ARBA00022989"/>
    </source>
</evidence>
<reference evidence="18" key="1">
    <citation type="submission" date="2020-05" db="UniProtKB">
        <authorList>
            <consortium name="EnsemblMetazoa"/>
        </authorList>
    </citation>
    <scope>IDENTIFICATION</scope>
    <source>
        <strain evidence="18">TTRI</strain>
    </source>
</reference>
<keyword evidence="11" id="KW-0255">Endonuclease</keyword>
<dbReference type="VEuPathDB" id="VectorBase:GAUT039591"/>
<evidence type="ECO:0000256" key="9">
    <source>
        <dbReference type="ARBA" id="ARBA00022722"/>
    </source>
</evidence>
<evidence type="ECO:0000256" key="3">
    <source>
        <dbReference type="ARBA" id="ARBA00004065"/>
    </source>
</evidence>
<dbReference type="HAMAP" id="MF_00042">
    <property type="entry name" value="RNase_H"/>
    <property type="match status" value="1"/>
</dbReference>
<evidence type="ECO:0000256" key="15">
    <source>
        <dbReference type="ARBA" id="ARBA00023136"/>
    </source>
</evidence>
<dbReference type="PROSITE" id="PS50879">
    <property type="entry name" value="RNASE_H_1"/>
    <property type="match status" value="1"/>
</dbReference>
<accession>A0A1A9VK01</accession>
<keyword evidence="10" id="KW-0479">Metal-binding</keyword>
<keyword evidence="14 16" id="KW-1133">Transmembrane helix</keyword>
<dbReference type="CDD" id="cd09278">
    <property type="entry name" value="RNase_HI_prokaryote_like"/>
    <property type="match status" value="1"/>
</dbReference>
<evidence type="ECO:0000256" key="16">
    <source>
        <dbReference type="SAM" id="Phobius"/>
    </source>
</evidence>
<dbReference type="GO" id="GO:0016020">
    <property type="term" value="C:membrane"/>
    <property type="evidence" value="ECO:0007669"/>
    <property type="project" value="UniProtKB-SubCell"/>
</dbReference>
<dbReference type="InterPro" id="IPR000537">
    <property type="entry name" value="UbiA_prenyltransferase"/>
</dbReference>
<evidence type="ECO:0000313" key="18">
    <source>
        <dbReference type="EnsemblMetazoa" id="GAUT039591-PA"/>
    </source>
</evidence>
<evidence type="ECO:0000256" key="5">
    <source>
        <dbReference type="ARBA" id="ARBA00005300"/>
    </source>
</evidence>
<dbReference type="EnsemblMetazoa" id="GAUT039591-RA">
    <property type="protein sequence ID" value="GAUT039591-PA"/>
    <property type="gene ID" value="GAUT039591"/>
</dbReference>
<dbReference type="EC" id="3.1.26.4" evidence="7"/>
<dbReference type="Gene3D" id="3.30.420.10">
    <property type="entry name" value="Ribonuclease H-like superfamily/Ribonuclease H"/>
    <property type="match status" value="1"/>
</dbReference>
<dbReference type="InterPro" id="IPR036397">
    <property type="entry name" value="RNaseH_sf"/>
</dbReference>
<name>A0A1A9VK01_GLOAU</name>
<comment type="similarity">
    <text evidence="5">Belongs to the RNase H family.</text>
</comment>
<dbReference type="PANTHER" id="PTHR10642:SF26">
    <property type="entry name" value="RIBONUCLEASE H1"/>
    <property type="match status" value="1"/>
</dbReference>
<dbReference type="PANTHER" id="PTHR10642">
    <property type="entry name" value="RIBONUCLEASE H1"/>
    <property type="match status" value="1"/>
</dbReference>
<dbReference type="InterPro" id="IPR002156">
    <property type="entry name" value="RNaseH_domain"/>
</dbReference>
<dbReference type="Gene3D" id="1.10.357.140">
    <property type="entry name" value="UbiA prenyltransferase"/>
    <property type="match status" value="1"/>
</dbReference>
<keyword evidence="12" id="KW-0378">Hydrolase</keyword>
<protein>
    <recommendedName>
        <fullName evidence="7">ribonuclease H</fullName>
        <ecNumber evidence="7">3.1.26.4</ecNumber>
    </recommendedName>
</protein>
<dbReference type="SUPFAM" id="SSF53098">
    <property type="entry name" value="Ribonuclease H-like"/>
    <property type="match status" value="1"/>
</dbReference>
<evidence type="ECO:0000256" key="2">
    <source>
        <dbReference type="ARBA" id="ARBA00001946"/>
    </source>
</evidence>
<dbReference type="InterPro" id="IPR022892">
    <property type="entry name" value="RNaseHI"/>
</dbReference>
<evidence type="ECO:0000313" key="19">
    <source>
        <dbReference type="Proteomes" id="UP000078200"/>
    </source>
</evidence>
<feature type="domain" description="RNase H type-1" evidence="17">
    <location>
        <begin position="97"/>
        <end position="238"/>
    </location>
</feature>
<evidence type="ECO:0000256" key="7">
    <source>
        <dbReference type="ARBA" id="ARBA00012180"/>
    </source>
</evidence>
<evidence type="ECO:0000256" key="13">
    <source>
        <dbReference type="ARBA" id="ARBA00022842"/>
    </source>
</evidence>
<evidence type="ECO:0000259" key="17">
    <source>
        <dbReference type="PROSITE" id="PS50879"/>
    </source>
</evidence>
<dbReference type="NCBIfam" id="NF001236">
    <property type="entry name" value="PRK00203.1"/>
    <property type="match status" value="1"/>
</dbReference>
<organism evidence="18 19">
    <name type="scientific">Glossina austeni</name>
    <name type="common">Savannah tsetse fly</name>
    <dbReference type="NCBI Taxonomy" id="7395"/>
    <lineage>
        <taxon>Eukaryota</taxon>
        <taxon>Metazoa</taxon>
        <taxon>Ecdysozoa</taxon>
        <taxon>Arthropoda</taxon>
        <taxon>Hexapoda</taxon>
        <taxon>Insecta</taxon>
        <taxon>Pterygota</taxon>
        <taxon>Neoptera</taxon>
        <taxon>Endopterygota</taxon>
        <taxon>Diptera</taxon>
        <taxon>Brachycera</taxon>
        <taxon>Muscomorpha</taxon>
        <taxon>Hippoboscoidea</taxon>
        <taxon>Glossinidae</taxon>
        <taxon>Glossina</taxon>
    </lineage>
</organism>
<sequence length="240" mass="27259">MYTSVLLNVESTILDFWRLLKPRIMYLVVFTAVAGMVTAPVSILFYVFVYTIWLKRRTPQNIVIGGAAGAFPPMIGWAAVTNSVSWESFILFLLKMSKKEVIIYTDGACSGNPGAGGWAAIILFQDYRKDIYGREENTTNNKMELTAVINGLKALKFSCNINLYTDSLYIKHGITEWINKWKVNGWKTSNKKSVKNMELWKELDNVASQHEIDWKWVKAHSGNKYNEEADSLARKAIIDA</sequence>
<evidence type="ECO:0000256" key="6">
    <source>
        <dbReference type="ARBA" id="ARBA00011245"/>
    </source>
</evidence>
<dbReference type="InterPro" id="IPR012337">
    <property type="entry name" value="RNaseH-like_sf"/>
</dbReference>
<dbReference type="InterPro" id="IPR044878">
    <property type="entry name" value="UbiA_sf"/>
</dbReference>
<keyword evidence="9" id="KW-0540">Nuclease</keyword>
<feature type="transmembrane region" description="Helical" evidence="16">
    <location>
        <begin position="24"/>
        <end position="54"/>
    </location>
</feature>
<dbReference type="GO" id="GO:0004523">
    <property type="term" value="F:RNA-DNA hybrid ribonuclease activity"/>
    <property type="evidence" value="ECO:0007669"/>
    <property type="project" value="UniProtKB-EC"/>
</dbReference>
<comment type="cofactor">
    <cofactor evidence="2">
        <name>Mg(2+)</name>
        <dbReference type="ChEBI" id="CHEBI:18420"/>
    </cofactor>
</comment>
<comment type="catalytic activity">
    <reaction evidence="1">
        <text>Endonucleolytic cleavage to 5'-phosphomonoester.</text>
        <dbReference type="EC" id="3.1.26.4"/>
    </reaction>
</comment>
<dbReference type="GO" id="GO:0043137">
    <property type="term" value="P:DNA replication, removal of RNA primer"/>
    <property type="evidence" value="ECO:0007669"/>
    <property type="project" value="TreeGrafter"/>
</dbReference>
<evidence type="ECO:0000256" key="8">
    <source>
        <dbReference type="ARBA" id="ARBA00022692"/>
    </source>
</evidence>
<evidence type="ECO:0000256" key="1">
    <source>
        <dbReference type="ARBA" id="ARBA00000077"/>
    </source>
</evidence>
<dbReference type="AlphaFoldDB" id="A0A1A9VK01"/>
<keyword evidence="19" id="KW-1185">Reference proteome</keyword>
<dbReference type="Pfam" id="PF01040">
    <property type="entry name" value="UbiA"/>
    <property type="match status" value="1"/>
</dbReference>